<comment type="caution">
    <text evidence="2">The sequence shown here is derived from an EMBL/GenBank/DDBJ whole genome shotgun (WGS) entry which is preliminary data.</text>
</comment>
<dbReference type="EMBL" id="BKCJ010009302">
    <property type="protein sequence ID" value="GEU86346.1"/>
    <property type="molecule type" value="Genomic_DNA"/>
</dbReference>
<evidence type="ECO:0000256" key="1">
    <source>
        <dbReference type="SAM" id="MobiDB-lite"/>
    </source>
</evidence>
<evidence type="ECO:0000313" key="2">
    <source>
        <dbReference type="EMBL" id="GEU86346.1"/>
    </source>
</evidence>
<dbReference type="AlphaFoldDB" id="A0A6L2NJC8"/>
<accession>A0A6L2NJC8</accession>
<name>A0A6L2NJC8_TANCI</name>
<gene>
    <name evidence="2" type="ORF">Tci_058324</name>
</gene>
<sequence length="78" mass="8807">MVIGMGFTKRCRFAMNGFTNETWRGREGFRDAVEMENEDEEDDGGGDSDEEKVCKDEVYDGGAFTKFAVFRCGGGWEE</sequence>
<protein>
    <submittedName>
        <fullName evidence="2">Uncharacterized protein</fullName>
    </submittedName>
</protein>
<feature type="region of interest" description="Disordered" evidence="1">
    <location>
        <begin position="33"/>
        <end position="52"/>
    </location>
</feature>
<proteinExistence type="predicted"/>
<feature type="compositionally biased region" description="Acidic residues" evidence="1">
    <location>
        <begin position="34"/>
        <end position="50"/>
    </location>
</feature>
<organism evidence="2">
    <name type="scientific">Tanacetum cinerariifolium</name>
    <name type="common">Dalmatian daisy</name>
    <name type="synonym">Chrysanthemum cinerariifolium</name>
    <dbReference type="NCBI Taxonomy" id="118510"/>
    <lineage>
        <taxon>Eukaryota</taxon>
        <taxon>Viridiplantae</taxon>
        <taxon>Streptophyta</taxon>
        <taxon>Embryophyta</taxon>
        <taxon>Tracheophyta</taxon>
        <taxon>Spermatophyta</taxon>
        <taxon>Magnoliopsida</taxon>
        <taxon>eudicotyledons</taxon>
        <taxon>Gunneridae</taxon>
        <taxon>Pentapetalae</taxon>
        <taxon>asterids</taxon>
        <taxon>campanulids</taxon>
        <taxon>Asterales</taxon>
        <taxon>Asteraceae</taxon>
        <taxon>Asteroideae</taxon>
        <taxon>Anthemideae</taxon>
        <taxon>Anthemidinae</taxon>
        <taxon>Tanacetum</taxon>
    </lineage>
</organism>
<reference evidence="2" key="1">
    <citation type="journal article" date="2019" name="Sci. Rep.">
        <title>Draft genome of Tanacetum cinerariifolium, the natural source of mosquito coil.</title>
        <authorList>
            <person name="Yamashiro T."/>
            <person name="Shiraishi A."/>
            <person name="Satake H."/>
            <person name="Nakayama K."/>
        </authorList>
    </citation>
    <scope>NUCLEOTIDE SEQUENCE</scope>
</reference>